<name>A0A2M7B5F8_9BACT</name>
<dbReference type="EMBL" id="PEVJ01000047">
    <property type="protein sequence ID" value="PIU98340.1"/>
    <property type="molecule type" value="Genomic_DNA"/>
</dbReference>
<evidence type="ECO:0000313" key="2">
    <source>
        <dbReference type="Proteomes" id="UP000228949"/>
    </source>
</evidence>
<sequence length="125" mass="14749">MKLTQKQIDKLWGETGPYSQANLIIQTRILDDSISRVFLVVEAEINPLTYELVKKHWAKFSNDQKILQLLDYAEYRGQEFGYVTSAFEAEYKNESVMREAQERLKYTIETLIKMHEFVMNLIHAN</sequence>
<protein>
    <submittedName>
        <fullName evidence="1">Uncharacterized protein</fullName>
    </submittedName>
</protein>
<dbReference type="Proteomes" id="UP000228949">
    <property type="component" value="Unassembled WGS sequence"/>
</dbReference>
<organism evidence="1 2">
    <name type="scientific">Candidatus Wolfebacteria bacterium CG03_land_8_20_14_0_80_40_12</name>
    <dbReference type="NCBI Taxonomy" id="1975069"/>
    <lineage>
        <taxon>Bacteria</taxon>
        <taxon>Candidatus Wolfeibacteriota</taxon>
    </lineage>
</organism>
<gene>
    <name evidence="1" type="ORF">COS61_01945</name>
</gene>
<reference evidence="2" key="1">
    <citation type="submission" date="2017-09" db="EMBL/GenBank/DDBJ databases">
        <title>Depth-based differentiation of microbial function through sediment-hosted aquifers and enrichment of novel symbionts in the deep terrestrial subsurface.</title>
        <authorList>
            <person name="Probst A.J."/>
            <person name="Ladd B."/>
            <person name="Jarett J.K."/>
            <person name="Geller-Mcgrath D.E."/>
            <person name="Sieber C.M.K."/>
            <person name="Emerson J.B."/>
            <person name="Anantharaman K."/>
            <person name="Thomas B.C."/>
            <person name="Malmstrom R."/>
            <person name="Stieglmeier M."/>
            <person name="Klingl A."/>
            <person name="Woyke T."/>
            <person name="Ryan C.M."/>
            <person name="Banfield J.F."/>
        </authorList>
    </citation>
    <scope>NUCLEOTIDE SEQUENCE [LARGE SCALE GENOMIC DNA]</scope>
</reference>
<proteinExistence type="predicted"/>
<evidence type="ECO:0000313" key="1">
    <source>
        <dbReference type="EMBL" id="PIU98340.1"/>
    </source>
</evidence>
<accession>A0A2M7B5F8</accession>
<dbReference type="AlphaFoldDB" id="A0A2M7B5F8"/>
<comment type="caution">
    <text evidence="1">The sequence shown here is derived from an EMBL/GenBank/DDBJ whole genome shotgun (WGS) entry which is preliminary data.</text>
</comment>